<proteinExistence type="predicted"/>
<dbReference type="GO" id="GO:0046983">
    <property type="term" value="F:protein dimerization activity"/>
    <property type="evidence" value="ECO:0007669"/>
    <property type="project" value="InterPro"/>
</dbReference>
<dbReference type="InterPro" id="IPR011712">
    <property type="entry name" value="Sig_transdc_His_kin_sub3_dim/P"/>
</dbReference>
<dbReference type="Gene3D" id="1.20.5.1930">
    <property type="match status" value="1"/>
</dbReference>
<reference evidence="2 3" key="1">
    <citation type="submission" date="2018-05" db="EMBL/GenBank/DDBJ databases">
        <title>Abyssibacter profundi OUC007T gen. nov., sp. nov, a marine bacterium isolated from seawater of the Mariana Trench.</title>
        <authorList>
            <person name="Zhou S."/>
        </authorList>
    </citation>
    <scope>NUCLEOTIDE SEQUENCE [LARGE SCALE GENOMIC DNA]</scope>
    <source>
        <strain evidence="2 3">OUC007</strain>
    </source>
</reference>
<accession>A0A383XQS7</accession>
<keyword evidence="3" id="KW-1185">Reference proteome</keyword>
<protein>
    <recommendedName>
        <fullName evidence="1">Signal transduction histidine kinase subgroup 3 dimerisation and phosphoacceptor domain-containing protein</fullName>
    </recommendedName>
</protein>
<name>A0A383XQS7_9GAMM</name>
<dbReference type="Pfam" id="PF07730">
    <property type="entry name" value="HisKA_3"/>
    <property type="match status" value="1"/>
</dbReference>
<organism evidence="2 3">
    <name type="scientific">Abyssibacter profundi</name>
    <dbReference type="NCBI Taxonomy" id="2182787"/>
    <lineage>
        <taxon>Bacteria</taxon>
        <taxon>Pseudomonadati</taxon>
        <taxon>Pseudomonadota</taxon>
        <taxon>Gammaproteobacteria</taxon>
        <taxon>Chromatiales</taxon>
        <taxon>Oceanococcaceae</taxon>
        <taxon>Abyssibacter</taxon>
    </lineage>
</organism>
<evidence type="ECO:0000259" key="1">
    <source>
        <dbReference type="Pfam" id="PF07730"/>
    </source>
</evidence>
<gene>
    <name evidence="2" type="ORF">DEH80_14685</name>
</gene>
<dbReference type="EMBL" id="QEQK01000015">
    <property type="protein sequence ID" value="PWN54981.1"/>
    <property type="molecule type" value="Genomic_DNA"/>
</dbReference>
<dbReference type="Proteomes" id="UP000251800">
    <property type="component" value="Unassembled WGS sequence"/>
</dbReference>
<dbReference type="OrthoDB" id="9797605at2"/>
<dbReference type="AlphaFoldDB" id="A0A383XQS7"/>
<evidence type="ECO:0000313" key="2">
    <source>
        <dbReference type="EMBL" id="PWN54981.1"/>
    </source>
</evidence>
<feature type="domain" description="Signal transduction histidine kinase subgroup 3 dimerisation and phosphoacceptor" evidence="1">
    <location>
        <begin position="26"/>
        <end position="82"/>
    </location>
</feature>
<dbReference type="GO" id="GO:0000155">
    <property type="term" value="F:phosphorelay sensor kinase activity"/>
    <property type="evidence" value="ECO:0007669"/>
    <property type="project" value="InterPro"/>
</dbReference>
<dbReference type="GO" id="GO:0016020">
    <property type="term" value="C:membrane"/>
    <property type="evidence" value="ECO:0007669"/>
    <property type="project" value="InterPro"/>
</dbReference>
<evidence type="ECO:0000313" key="3">
    <source>
        <dbReference type="Proteomes" id="UP000251800"/>
    </source>
</evidence>
<sequence>MARIFSRCARMSDSLDEVLRQLLADRRQLASQLHDDIAQSLTLAVLSLKRLDASPPQQMALSALDEAADQVRDATVQLRPSLLDQVGLLASIRLYAESQLGRSITTDGELDTQAWSLEERGRWYWACQQLLHLVDGVEHVAVVETTPAAALRFSPWAGTDATAAWLEGLGFQASIEAQGLTLRRVAES</sequence>
<comment type="caution">
    <text evidence="2">The sequence shown here is derived from an EMBL/GenBank/DDBJ whole genome shotgun (WGS) entry which is preliminary data.</text>
</comment>